<dbReference type="AlphaFoldDB" id="A0A2M8KBZ9"/>
<comment type="caution">
    <text evidence="3">The sequence shown here is derived from an EMBL/GenBank/DDBJ whole genome shotgun (WGS) entry which is preliminary data.</text>
</comment>
<dbReference type="Gene3D" id="3.40.50.300">
    <property type="entry name" value="P-loop containing nucleotide triphosphate hydrolases"/>
    <property type="match status" value="1"/>
</dbReference>
<dbReference type="Proteomes" id="UP000231648">
    <property type="component" value="Unassembled WGS sequence"/>
</dbReference>
<evidence type="ECO:0000259" key="2">
    <source>
        <dbReference type="Pfam" id="PF07693"/>
    </source>
</evidence>
<dbReference type="InterPro" id="IPR011646">
    <property type="entry name" value="KAP_P-loop"/>
</dbReference>
<gene>
    <name evidence="3" type="ORF">COU82_01915</name>
</gene>
<dbReference type="EMBL" id="PFDX01000022">
    <property type="protein sequence ID" value="PJE57452.1"/>
    <property type="molecule type" value="Genomic_DNA"/>
</dbReference>
<evidence type="ECO:0000256" key="1">
    <source>
        <dbReference type="SAM" id="Phobius"/>
    </source>
</evidence>
<keyword evidence="1" id="KW-1133">Transmembrane helix</keyword>
<dbReference type="Pfam" id="PF07693">
    <property type="entry name" value="KAP_NTPase"/>
    <property type="match status" value="1"/>
</dbReference>
<evidence type="ECO:0000313" key="4">
    <source>
        <dbReference type="Proteomes" id="UP000231648"/>
    </source>
</evidence>
<evidence type="ECO:0000313" key="3">
    <source>
        <dbReference type="EMBL" id="PJE57452.1"/>
    </source>
</evidence>
<name>A0A2M8KBZ9_9BACT</name>
<feature type="domain" description="KAP NTPase" evidence="2">
    <location>
        <begin position="52"/>
        <end position="416"/>
    </location>
</feature>
<organism evidence="3 4">
    <name type="scientific">Candidatus Portnoybacteria bacterium CG10_big_fil_rev_8_21_14_0_10_38_18</name>
    <dbReference type="NCBI Taxonomy" id="1974813"/>
    <lineage>
        <taxon>Bacteria</taxon>
        <taxon>Candidatus Portnoyibacteriota</taxon>
    </lineage>
</organism>
<protein>
    <recommendedName>
        <fullName evidence="2">KAP NTPase domain-containing protein</fullName>
    </recommendedName>
</protein>
<sequence length="424" mass="49164">MKKVSFGKINFKFKFRLFSEKNDSANEKDVNMYTLFSDTPAGDEEFPDIFGREKIAEKVSHAIRKSKGQINFLIAGDWGIGKTTILKKIDVDLKRYGLRTVWFSPWKYSGSTEGANAISKAFLTLLAEEFGKKSEIRELYIKRQIESERNPVSQVITLIPILVRYVLYTSVVLLFFLLLKSILPPFSELLDKITNSLKFEEQINLLVAMSAILALPPLGEYFIAKIRQKGETEKVSSPELLEKKFKNLISETVNNKTLQVFLSVWEDTFESTFLWFLGKPLTNKVFYKGLLSFLCIKRLVVFADDLDRCEEPEVKEFLTGMKTFLDDRRVYYVIAADIDKLRDKANKEEPEFLRKIVQIDWNVPNLNGKERELFIKNLLQEAGAQEDLIDIKQVAYLFGLTPNPRKIKYFLRRLLFLLNYEESS</sequence>
<keyword evidence="1" id="KW-0472">Membrane</keyword>
<accession>A0A2M8KBZ9</accession>
<feature type="transmembrane region" description="Helical" evidence="1">
    <location>
        <begin position="203"/>
        <end position="224"/>
    </location>
</feature>
<dbReference type="InterPro" id="IPR027417">
    <property type="entry name" value="P-loop_NTPase"/>
</dbReference>
<reference evidence="4" key="1">
    <citation type="submission" date="2017-09" db="EMBL/GenBank/DDBJ databases">
        <title>Depth-based differentiation of microbial function through sediment-hosted aquifers and enrichment of novel symbionts in the deep terrestrial subsurface.</title>
        <authorList>
            <person name="Probst A.J."/>
            <person name="Ladd B."/>
            <person name="Jarett J.K."/>
            <person name="Geller-Mcgrath D.E."/>
            <person name="Sieber C.M.K."/>
            <person name="Emerson J.B."/>
            <person name="Anantharaman K."/>
            <person name="Thomas B.C."/>
            <person name="Malmstrom R."/>
            <person name="Stieglmeier M."/>
            <person name="Klingl A."/>
            <person name="Woyke T."/>
            <person name="Ryan C.M."/>
            <person name="Banfield J.F."/>
        </authorList>
    </citation>
    <scope>NUCLEOTIDE SEQUENCE [LARGE SCALE GENOMIC DNA]</scope>
</reference>
<feature type="transmembrane region" description="Helical" evidence="1">
    <location>
        <begin position="165"/>
        <end position="183"/>
    </location>
</feature>
<keyword evidence="1" id="KW-0812">Transmembrane</keyword>
<dbReference type="SUPFAM" id="SSF52540">
    <property type="entry name" value="P-loop containing nucleoside triphosphate hydrolases"/>
    <property type="match status" value="1"/>
</dbReference>
<proteinExistence type="predicted"/>